<reference evidence="2 3" key="1">
    <citation type="journal article" date="2014" name="Genome Announc.">
        <title>Whole-Genome Sequencing of Salmonella enterica subsp. enterica Serovar Cubana Strains Isolated from Agricultural Sources.</title>
        <authorList>
            <person name="Benahmed F.H."/>
            <person name="Gopinath G.R."/>
            <person name="Wang H."/>
            <person name="Jean-Gilles Beaubrun J."/>
            <person name="Grim C."/>
            <person name="Cheng C.M."/>
            <person name="McClelland M."/>
            <person name="Ayers S."/>
            <person name="Abbott J."/>
            <person name="Desai P."/>
            <person name="Frye J.G."/>
            <person name="Weinstock G."/>
            <person name="Hammack T.S."/>
            <person name="Hanes D.E."/>
            <person name="Rasmussen M.A."/>
            <person name="Davidson M.K."/>
        </authorList>
    </citation>
    <scope>NUCLEOTIDE SEQUENCE [LARGE SCALE GENOMIC DNA]</scope>
    <source>
        <strain evidence="2">76814</strain>
    </source>
</reference>
<feature type="compositionally biased region" description="Polar residues" evidence="1">
    <location>
        <begin position="1"/>
        <end position="10"/>
    </location>
</feature>
<comment type="caution">
    <text evidence="2">The sequence shown here is derived from an EMBL/GenBank/DDBJ whole genome shotgun (WGS) entry which is preliminary data.</text>
</comment>
<gene>
    <name evidence="2" type="ORF">A628_04109</name>
</gene>
<name>V7IL26_SALET</name>
<accession>V7IL26</accession>
<organism evidence="2 3">
    <name type="scientific">Salmonella enterica subsp. enterica serovar Cubana str. 76814</name>
    <dbReference type="NCBI Taxonomy" id="1192560"/>
    <lineage>
        <taxon>Bacteria</taxon>
        <taxon>Pseudomonadati</taxon>
        <taxon>Pseudomonadota</taxon>
        <taxon>Gammaproteobacteria</taxon>
        <taxon>Enterobacterales</taxon>
        <taxon>Enterobacteriaceae</taxon>
        <taxon>Salmonella</taxon>
    </lineage>
</organism>
<evidence type="ECO:0000313" key="2">
    <source>
        <dbReference type="EMBL" id="ETA85971.1"/>
    </source>
</evidence>
<dbReference type="Proteomes" id="UP000018534">
    <property type="component" value="Unassembled WGS sequence"/>
</dbReference>
<dbReference type="AlphaFoldDB" id="V7IL26"/>
<evidence type="ECO:0000256" key="1">
    <source>
        <dbReference type="SAM" id="MobiDB-lite"/>
    </source>
</evidence>
<evidence type="ECO:0000313" key="3">
    <source>
        <dbReference type="Proteomes" id="UP000018534"/>
    </source>
</evidence>
<protein>
    <submittedName>
        <fullName evidence="2">Uncharacterized protein</fullName>
    </submittedName>
</protein>
<dbReference type="HOGENOM" id="CLU_3172959_0_0_6"/>
<feature type="region of interest" description="Disordered" evidence="1">
    <location>
        <begin position="1"/>
        <end position="47"/>
    </location>
</feature>
<dbReference type="EMBL" id="AZGR01000103">
    <property type="protein sequence ID" value="ETA85971.1"/>
    <property type="molecule type" value="Genomic_DNA"/>
</dbReference>
<proteinExistence type="predicted"/>
<sequence length="47" mass="5281">MHTSENTGTQKHLRQRPEVPTQDRSTATTLRRRPLLADALTLPKLSG</sequence>